<comment type="subcellular location">
    <subcellularLocation>
        <location evidence="1">Nucleus</location>
    </subcellularLocation>
</comment>
<dbReference type="EMBL" id="JABSTR010000008">
    <property type="protein sequence ID" value="KAH9377762.1"/>
    <property type="molecule type" value="Genomic_DNA"/>
</dbReference>
<dbReference type="Pfam" id="PF10408">
    <property type="entry name" value="Ufd2P_core"/>
    <property type="match status" value="1"/>
</dbReference>
<dbReference type="GO" id="GO:0036503">
    <property type="term" value="P:ERAD pathway"/>
    <property type="evidence" value="ECO:0007669"/>
    <property type="project" value="InterPro"/>
</dbReference>
<organism evidence="7 8">
    <name type="scientific">Haemaphysalis longicornis</name>
    <name type="common">Bush tick</name>
    <dbReference type="NCBI Taxonomy" id="44386"/>
    <lineage>
        <taxon>Eukaryota</taxon>
        <taxon>Metazoa</taxon>
        <taxon>Ecdysozoa</taxon>
        <taxon>Arthropoda</taxon>
        <taxon>Chelicerata</taxon>
        <taxon>Arachnida</taxon>
        <taxon>Acari</taxon>
        <taxon>Parasitiformes</taxon>
        <taxon>Ixodida</taxon>
        <taxon>Ixodoidea</taxon>
        <taxon>Ixodidae</taxon>
        <taxon>Haemaphysalinae</taxon>
        <taxon>Haemaphysalis</taxon>
    </lineage>
</organism>
<dbReference type="InterPro" id="IPR019474">
    <property type="entry name" value="Ub_conjug_fac_E4_core"/>
</dbReference>
<keyword evidence="8" id="KW-1185">Reference proteome</keyword>
<feature type="domain" description="Ubiquitin conjugation factor E4 core" evidence="6">
    <location>
        <begin position="20"/>
        <end position="231"/>
    </location>
</feature>
<dbReference type="PANTHER" id="PTHR13931:SF2">
    <property type="entry name" value="UBIQUITIN CONJUGATION FACTOR E4 B"/>
    <property type="match status" value="1"/>
</dbReference>
<sequence length="231" mass="25951">MPPPPSPLSLAGNLPMQLRWYIEDMADVLLFIIQYQPDAAEGVSSPLVELLAWLLCAADRLKKPYLSAKLVEVLFCAHVAGCGSLSSRLLALPRAQQRLGPALMRFYTDVESTGAASEFYDKFTIRYHISVLLKSLWERPHHREAILAEASQGGRQFVRFVNMLMNDTTFLLDESLESLKRLHTGIEPAPGGGPSLPPAELQSRRRQLAMDERQCRSYLTLARETVDTLHY</sequence>
<comment type="pathway">
    <text evidence="2">Protein modification; protein ubiquitination.</text>
</comment>
<evidence type="ECO:0000256" key="1">
    <source>
        <dbReference type="ARBA" id="ARBA00004123"/>
    </source>
</evidence>
<dbReference type="VEuPathDB" id="VectorBase:HLOH_054010"/>
<dbReference type="GO" id="GO:0000151">
    <property type="term" value="C:ubiquitin ligase complex"/>
    <property type="evidence" value="ECO:0007669"/>
    <property type="project" value="InterPro"/>
</dbReference>
<evidence type="ECO:0000313" key="8">
    <source>
        <dbReference type="Proteomes" id="UP000821853"/>
    </source>
</evidence>
<dbReference type="InterPro" id="IPR045132">
    <property type="entry name" value="UBE4"/>
</dbReference>
<keyword evidence="3" id="KW-0808">Transferase</keyword>
<dbReference type="GO" id="GO:0034450">
    <property type="term" value="F:ubiquitin-ubiquitin ligase activity"/>
    <property type="evidence" value="ECO:0007669"/>
    <property type="project" value="InterPro"/>
</dbReference>
<name>A0A9J6GQW2_HAELO</name>
<keyword evidence="4" id="KW-0833">Ubl conjugation pathway</keyword>
<evidence type="ECO:0000256" key="3">
    <source>
        <dbReference type="ARBA" id="ARBA00022679"/>
    </source>
</evidence>
<gene>
    <name evidence="7" type="ORF">HPB48_012177</name>
</gene>
<protein>
    <recommendedName>
        <fullName evidence="6">Ubiquitin conjugation factor E4 core domain-containing protein</fullName>
    </recommendedName>
</protein>
<dbReference type="OrthoDB" id="20295at2759"/>
<keyword evidence="5" id="KW-0539">Nucleus</keyword>
<dbReference type="GO" id="GO:0006511">
    <property type="term" value="P:ubiquitin-dependent protein catabolic process"/>
    <property type="evidence" value="ECO:0007669"/>
    <property type="project" value="InterPro"/>
</dbReference>
<evidence type="ECO:0000313" key="7">
    <source>
        <dbReference type="EMBL" id="KAH9377762.1"/>
    </source>
</evidence>
<dbReference type="Proteomes" id="UP000821853">
    <property type="component" value="Unassembled WGS sequence"/>
</dbReference>
<evidence type="ECO:0000256" key="2">
    <source>
        <dbReference type="ARBA" id="ARBA00004906"/>
    </source>
</evidence>
<evidence type="ECO:0000256" key="5">
    <source>
        <dbReference type="ARBA" id="ARBA00023242"/>
    </source>
</evidence>
<evidence type="ECO:0000259" key="6">
    <source>
        <dbReference type="Pfam" id="PF10408"/>
    </source>
</evidence>
<dbReference type="AlphaFoldDB" id="A0A9J6GQW2"/>
<dbReference type="GO" id="GO:0005737">
    <property type="term" value="C:cytoplasm"/>
    <property type="evidence" value="ECO:0007669"/>
    <property type="project" value="TreeGrafter"/>
</dbReference>
<accession>A0A9J6GQW2</accession>
<comment type="caution">
    <text evidence="7">The sequence shown here is derived from an EMBL/GenBank/DDBJ whole genome shotgun (WGS) entry which is preliminary data.</text>
</comment>
<reference evidence="7 8" key="1">
    <citation type="journal article" date="2020" name="Cell">
        <title>Large-Scale Comparative Analyses of Tick Genomes Elucidate Their Genetic Diversity and Vector Capacities.</title>
        <authorList>
            <consortium name="Tick Genome and Microbiome Consortium (TIGMIC)"/>
            <person name="Jia N."/>
            <person name="Wang J."/>
            <person name="Shi W."/>
            <person name="Du L."/>
            <person name="Sun Y."/>
            <person name="Zhan W."/>
            <person name="Jiang J.F."/>
            <person name="Wang Q."/>
            <person name="Zhang B."/>
            <person name="Ji P."/>
            <person name="Bell-Sakyi L."/>
            <person name="Cui X.M."/>
            <person name="Yuan T.T."/>
            <person name="Jiang B.G."/>
            <person name="Yang W.F."/>
            <person name="Lam T.T."/>
            <person name="Chang Q.C."/>
            <person name="Ding S.J."/>
            <person name="Wang X.J."/>
            <person name="Zhu J.G."/>
            <person name="Ruan X.D."/>
            <person name="Zhao L."/>
            <person name="Wei J.T."/>
            <person name="Ye R.Z."/>
            <person name="Que T.C."/>
            <person name="Du C.H."/>
            <person name="Zhou Y.H."/>
            <person name="Cheng J.X."/>
            <person name="Dai P.F."/>
            <person name="Guo W.B."/>
            <person name="Han X.H."/>
            <person name="Huang E.J."/>
            <person name="Li L.F."/>
            <person name="Wei W."/>
            <person name="Gao Y.C."/>
            <person name="Liu J.Z."/>
            <person name="Shao H.Z."/>
            <person name="Wang X."/>
            <person name="Wang C.C."/>
            <person name="Yang T.C."/>
            <person name="Huo Q.B."/>
            <person name="Li W."/>
            <person name="Chen H.Y."/>
            <person name="Chen S.E."/>
            <person name="Zhou L.G."/>
            <person name="Ni X.B."/>
            <person name="Tian J.H."/>
            <person name="Sheng Y."/>
            <person name="Liu T."/>
            <person name="Pan Y.S."/>
            <person name="Xia L.Y."/>
            <person name="Li J."/>
            <person name="Zhao F."/>
            <person name="Cao W.C."/>
        </authorList>
    </citation>
    <scope>NUCLEOTIDE SEQUENCE [LARGE SCALE GENOMIC DNA]</scope>
    <source>
        <strain evidence="7">HaeL-2018</strain>
    </source>
</reference>
<dbReference type="GO" id="GO:0005634">
    <property type="term" value="C:nucleus"/>
    <property type="evidence" value="ECO:0007669"/>
    <property type="project" value="UniProtKB-SubCell"/>
</dbReference>
<proteinExistence type="predicted"/>
<dbReference type="GO" id="GO:0000209">
    <property type="term" value="P:protein polyubiquitination"/>
    <property type="evidence" value="ECO:0007669"/>
    <property type="project" value="TreeGrafter"/>
</dbReference>
<dbReference type="PANTHER" id="PTHR13931">
    <property type="entry name" value="UBIQUITINATION FACTOR E4"/>
    <property type="match status" value="1"/>
</dbReference>
<evidence type="ECO:0000256" key="4">
    <source>
        <dbReference type="ARBA" id="ARBA00022786"/>
    </source>
</evidence>